<feature type="compositionally biased region" description="Polar residues" evidence="1">
    <location>
        <begin position="164"/>
        <end position="184"/>
    </location>
</feature>
<comment type="caution">
    <text evidence="3">The sequence shown here is derived from an EMBL/GenBank/DDBJ whole genome shotgun (WGS) entry which is preliminary data.</text>
</comment>
<feature type="region of interest" description="Disordered" evidence="1">
    <location>
        <begin position="1"/>
        <end position="30"/>
    </location>
</feature>
<dbReference type="InterPro" id="IPR052657">
    <property type="entry name" value="PDP_family_Arabidopsis"/>
</dbReference>
<feature type="compositionally biased region" description="Low complexity" evidence="1">
    <location>
        <begin position="7"/>
        <end position="20"/>
    </location>
</feature>
<feature type="compositionally biased region" description="Basic and acidic residues" evidence="1">
    <location>
        <begin position="1289"/>
        <end position="1301"/>
    </location>
</feature>
<name>A0A8T2R9U2_CERRI</name>
<dbReference type="Gene3D" id="2.30.30.140">
    <property type="match status" value="1"/>
</dbReference>
<accession>A0A8T2R9U2</accession>
<evidence type="ECO:0000313" key="4">
    <source>
        <dbReference type="Proteomes" id="UP000825935"/>
    </source>
</evidence>
<evidence type="ECO:0000313" key="3">
    <source>
        <dbReference type="EMBL" id="KAH7292253.1"/>
    </source>
</evidence>
<evidence type="ECO:0000259" key="2">
    <source>
        <dbReference type="PROSITE" id="PS50812"/>
    </source>
</evidence>
<feature type="region of interest" description="Disordered" evidence="1">
    <location>
        <begin position="1181"/>
        <end position="1218"/>
    </location>
</feature>
<feature type="compositionally biased region" description="Polar residues" evidence="1">
    <location>
        <begin position="1202"/>
        <end position="1214"/>
    </location>
</feature>
<dbReference type="PANTHER" id="PTHR10688">
    <property type="entry name" value="PWWP DOMAIN-CONTAINING PROTEIN"/>
    <property type="match status" value="1"/>
</dbReference>
<dbReference type="CDD" id="cd05162">
    <property type="entry name" value="PWWP"/>
    <property type="match status" value="1"/>
</dbReference>
<reference evidence="3" key="1">
    <citation type="submission" date="2021-08" db="EMBL/GenBank/DDBJ databases">
        <title>WGS assembly of Ceratopteris richardii.</title>
        <authorList>
            <person name="Marchant D.B."/>
            <person name="Chen G."/>
            <person name="Jenkins J."/>
            <person name="Shu S."/>
            <person name="Leebens-Mack J."/>
            <person name="Grimwood J."/>
            <person name="Schmutz J."/>
            <person name="Soltis P."/>
            <person name="Soltis D."/>
            <person name="Chen Z.-H."/>
        </authorList>
    </citation>
    <scope>NUCLEOTIDE SEQUENCE</scope>
    <source>
        <strain evidence="3">Whitten #5841</strain>
        <tissue evidence="3">Leaf</tissue>
    </source>
</reference>
<feature type="compositionally biased region" description="Basic and acidic residues" evidence="1">
    <location>
        <begin position="509"/>
        <end position="527"/>
    </location>
</feature>
<feature type="region of interest" description="Disordered" evidence="1">
    <location>
        <begin position="509"/>
        <end position="530"/>
    </location>
</feature>
<dbReference type="PANTHER" id="PTHR10688:SF5">
    <property type="entry name" value="PWWP DOMAIN-CONTAINING PROTEIN 1-RELATED"/>
    <property type="match status" value="1"/>
</dbReference>
<feature type="compositionally biased region" description="Low complexity" evidence="1">
    <location>
        <begin position="1435"/>
        <end position="1450"/>
    </location>
</feature>
<dbReference type="PROSITE" id="PS50812">
    <property type="entry name" value="PWWP"/>
    <property type="match status" value="1"/>
</dbReference>
<feature type="compositionally biased region" description="Basic and acidic residues" evidence="1">
    <location>
        <begin position="1068"/>
        <end position="1085"/>
    </location>
</feature>
<gene>
    <name evidence="3" type="ORF">KP509_29G059500</name>
</gene>
<dbReference type="InterPro" id="IPR000313">
    <property type="entry name" value="PWWP_dom"/>
</dbReference>
<dbReference type="Pfam" id="PF00855">
    <property type="entry name" value="PWWP"/>
    <property type="match status" value="1"/>
</dbReference>
<dbReference type="Proteomes" id="UP000825935">
    <property type="component" value="Chromosome 29"/>
</dbReference>
<dbReference type="OrthoDB" id="62853at2759"/>
<feature type="region of interest" description="Disordered" evidence="1">
    <location>
        <begin position="717"/>
        <end position="751"/>
    </location>
</feature>
<feature type="compositionally biased region" description="Polar residues" evidence="1">
    <location>
        <begin position="1405"/>
        <end position="1424"/>
    </location>
</feature>
<dbReference type="EMBL" id="CM035434">
    <property type="protein sequence ID" value="KAH7292252.1"/>
    <property type="molecule type" value="Genomic_DNA"/>
</dbReference>
<organism evidence="3 4">
    <name type="scientific">Ceratopteris richardii</name>
    <name type="common">Triangle waterfern</name>
    <dbReference type="NCBI Taxonomy" id="49495"/>
    <lineage>
        <taxon>Eukaryota</taxon>
        <taxon>Viridiplantae</taxon>
        <taxon>Streptophyta</taxon>
        <taxon>Embryophyta</taxon>
        <taxon>Tracheophyta</taxon>
        <taxon>Polypodiopsida</taxon>
        <taxon>Polypodiidae</taxon>
        <taxon>Polypodiales</taxon>
        <taxon>Pteridineae</taxon>
        <taxon>Pteridaceae</taxon>
        <taxon>Parkerioideae</taxon>
        <taxon>Ceratopteris</taxon>
    </lineage>
</organism>
<sequence>MELLPTDKSWSDSCVDDVSSNKTDHDGVSTGMETSKCNMHIDTALIDGDVRSSVVVESPEVKMFESAGVFEKDGSRDKKSLHSDCSPSHEDLFSLSPTANADATIVELIRKKGSCSRGNILGAADLSLSAVENLRTSPKHSTANEATVVSCLRYSASPQEGHHSQGNSQSSFAKTEQEDTSASCVFSDHRQPNRRQPRMPHDTANTEVGKLEAATFNKLELNRGTEHAYDMNFNLDDHVAPLEETFLEENCMLPPLDAVKSESMQTGVGSAIVENSSDKLKLKTHANVQTDSSTSGLEKDFVAIHNTPENIMGEPRWNHDAHNQQGCEISAEPSHISQCSVLSDRHVQAHEESGARSCIDLEKDSLSPDVMQENQLTFDSREAAKHEIHVQCDKDGVLPNAPGVDLGTFSEAGNQESKKLEMPLAGQGETTNKKAALDDTSNKNELSIGNTGAHIEDDNLLSGQVQEQSNGSTVLEAKPLDQCGAGILSRRECDVKDMWLKVCDDTEGGKNAEQEVTVSDKESEHGDGSALTNQIKSVPKIGMVDQFKGTADANESVKDVPILETLDDNEIHERCLGISEDVKLEKQTETSICKDFKCNDGEVVVQHYSGEEHGWDVAGKEGVMAAIDMHQVSGKKSKQIGESTVNALDDDLSKVQLTDVRETHVSEYVSGQCKATKVEGGKQILNEEHPSESSADNLISLPVSLVTKKGQVFVERTSHVPSSSDAEASVSPCSDHNQQAKKSASPTSKQSLAAKILDPLEETSKKMELSSAVTSKSTSEKKGLIYSRLQKVYPQLQKQGITNQPKFKIEKKELSDENLNLSSYFEFEEALSHIPHKSFKESIVFGIGDMVWAKVRSHPWWPAQVYDPAVASMSARKAKKSGRVLVAFFGDSTFAWVEQSQMIPFRPNFEEKAHQTSLRIFCLAVEEALEELCRRAESCLSCKHFTGPLFSPGAYPGGCSGIHQEVQIKGSKGAVASIGMFRPKKTYEFLKSVACSPLDACSVTLQWGECRGYAYGLRRCMVAVQGSESAPSMRTQPEVSSSEEFKKKRSFSLIIVENPTETGASPEESIKSKKAKRDEDRKNSDEEGSLISEEIIDRGASGNSVGSMLATKGLMSIRKGRKDRNAARIKQNKNAKKDHSLHPKRHGETASDKEIHQTRMHDDGEETLLDIAKHSVKSLKRSISKEGQPPGIHKKVRKQSKECQTGVSTLSSKQAMKKSLAEGVPDGFAKVSRRTETGAAEVGLKIDSSIKDNATGKTEVGRKLSKVGNSIIKVASRLTAKALGKFDENLSHTKPEGKKISEPLNVGCPGSPQQSKMLADGEDVSLLDHQQDPEVLAKKAGPGGENLVPVEQSKRGSRVESSSFHVESTSHTTKRSCVQELALAARKRKSEISHDEITGKLPRYGSTSGSQRYDVSKPYTTNTEKSGDYRSYDKSCSSRSPTQSNSSRGSTHLFDEKLSSHMPLGLFMRFPADYPLPSEAELKAAFIPFGPLQMSATKLYTDSASAQVVFKHGRDAESALRHAKKHPIFGPVSVTFRLRHITHSVRAETKVGNPAFSSACSFQKAAREKLGSSSACLKERVGEKQVVSSTVSAPSCSDIPTVSEPSGDIQAEMMTLLRQVSVLVNPSPVISDGT</sequence>
<feature type="compositionally biased region" description="Polar residues" evidence="1">
    <location>
        <begin position="719"/>
        <end position="751"/>
    </location>
</feature>
<feature type="region of interest" description="Disordered" evidence="1">
    <location>
        <begin position="1056"/>
        <end position="1156"/>
    </location>
</feature>
<dbReference type="EMBL" id="CM035434">
    <property type="protein sequence ID" value="KAH7292253.1"/>
    <property type="molecule type" value="Genomic_DNA"/>
</dbReference>
<feature type="region of interest" description="Disordered" evidence="1">
    <location>
        <begin position="1289"/>
        <end position="1376"/>
    </location>
</feature>
<keyword evidence="4" id="KW-1185">Reference proteome</keyword>
<feature type="region of interest" description="Disordered" evidence="1">
    <location>
        <begin position="157"/>
        <end position="203"/>
    </location>
</feature>
<feature type="region of interest" description="Disordered" evidence="1">
    <location>
        <begin position="423"/>
        <end position="443"/>
    </location>
</feature>
<protein>
    <recommendedName>
        <fullName evidence="2">PWWP domain-containing protein</fullName>
    </recommendedName>
</protein>
<evidence type="ECO:0000256" key="1">
    <source>
        <dbReference type="SAM" id="MobiDB-lite"/>
    </source>
</evidence>
<feature type="domain" description="PWWP" evidence="2">
    <location>
        <begin position="847"/>
        <end position="908"/>
    </location>
</feature>
<dbReference type="SUPFAM" id="SSF63748">
    <property type="entry name" value="Tudor/PWWP/MBT"/>
    <property type="match status" value="1"/>
</dbReference>
<proteinExistence type="predicted"/>
<feature type="compositionally biased region" description="Basic and acidic residues" evidence="1">
    <location>
        <begin position="431"/>
        <end position="442"/>
    </location>
</feature>
<feature type="region of interest" description="Disordered" evidence="1">
    <location>
        <begin position="1388"/>
        <end position="1451"/>
    </location>
</feature>
<feature type="compositionally biased region" description="Basic and acidic residues" evidence="1">
    <location>
        <begin position="1135"/>
        <end position="1156"/>
    </location>
</feature>
<dbReference type="SMART" id="SM00293">
    <property type="entry name" value="PWWP"/>
    <property type="match status" value="1"/>
</dbReference>
<feature type="compositionally biased region" description="Polar residues" evidence="1">
    <location>
        <begin position="1359"/>
        <end position="1371"/>
    </location>
</feature>